<dbReference type="RefSeq" id="WP_244955106.1">
    <property type="nucleotide sequence ID" value="NZ_BHZC01000001.1"/>
</dbReference>
<comment type="caution">
    <text evidence="2">The sequence shown here is derived from an EMBL/GenBank/DDBJ whole genome shotgun (WGS) entry which is preliminary data.</text>
</comment>
<dbReference type="PANTHER" id="PTHR35400">
    <property type="entry name" value="SLR1083 PROTEIN"/>
    <property type="match status" value="1"/>
</dbReference>
<reference evidence="2 3" key="1">
    <citation type="submission" date="2018-11" db="EMBL/GenBank/DDBJ databases">
        <title>Whole genome sequence of Streptomyces chrestomyceticus NBRC 13444(T).</title>
        <authorList>
            <person name="Komaki H."/>
            <person name="Tamura T."/>
        </authorList>
    </citation>
    <scope>NUCLEOTIDE SEQUENCE [LARGE SCALE GENOMIC DNA]</scope>
    <source>
        <strain evidence="2 3">NBRC 13444</strain>
    </source>
</reference>
<name>A0A7U9PVU8_9ACTN</name>
<feature type="domain" description="Putative restriction endonuclease" evidence="1">
    <location>
        <begin position="41"/>
        <end position="166"/>
    </location>
</feature>
<evidence type="ECO:0000313" key="2">
    <source>
        <dbReference type="EMBL" id="GCD34642.1"/>
    </source>
</evidence>
<protein>
    <recommendedName>
        <fullName evidence="1">Putative restriction endonuclease domain-containing protein</fullName>
    </recommendedName>
</protein>
<dbReference type="InterPro" id="IPR012296">
    <property type="entry name" value="Nuclease_put_TT1808"/>
</dbReference>
<dbReference type="AlphaFoldDB" id="A0A7U9PVU8"/>
<gene>
    <name evidence="2" type="ORF">OEIGOIKO_02381</name>
</gene>
<accession>A0A7U9PVU8</accession>
<evidence type="ECO:0000313" key="3">
    <source>
        <dbReference type="Proteomes" id="UP000287830"/>
    </source>
</evidence>
<proteinExistence type="predicted"/>
<dbReference type="PANTHER" id="PTHR35400:SF3">
    <property type="entry name" value="SLL1072 PROTEIN"/>
    <property type="match status" value="1"/>
</dbReference>
<evidence type="ECO:0000259" key="1">
    <source>
        <dbReference type="Pfam" id="PF05685"/>
    </source>
</evidence>
<organism evidence="2 3">
    <name type="scientific">Streptomyces chrestomyceticus JCM 4735</name>
    <dbReference type="NCBI Taxonomy" id="1306181"/>
    <lineage>
        <taxon>Bacteria</taxon>
        <taxon>Bacillati</taxon>
        <taxon>Actinomycetota</taxon>
        <taxon>Actinomycetes</taxon>
        <taxon>Kitasatosporales</taxon>
        <taxon>Streptomycetaceae</taxon>
        <taxon>Streptomyces</taxon>
    </lineage>
</organism>
<dbReference type="Proteomes" id="UP000287830">
    <property type="component" value="Unassembled WGS sequence"/>
</dbReference>
<dbReference type="GeneID" id="95621358"/>
<dbReference type="InterPro" id="IPR011335">
    <property type="entry name" value="Restrct_endonuc-II-like"/>
</dbReference>
<dbReference type="Gene3D" id="3.90.1570.10">
    <property type="entry name" value="tt1808, chain A"/>
    <property type="match status" value="1"/>
</dbReference>
<dbReference type="InterPro" id="IPR008538">
    <property type="entry name" value="Uma2"/>
</dbReference>
<dbReference type="EMBL" id="BHZC01000001">
    <property type="protein sequence ID" value="GCD34642.1"/>
    <property type="molecule type" value="Genomic_DNA"/>
</dbReference>
<dbReference type="SUPFAM" id="SSF52980">
    <property type="entry name" value="Restriction endonuclease-like"/>
    <property type="match status" value="1"/>
</dbReference>
<dbReference type="Pfam" id="PF05685">
    <property type="entry name" value="Uma2"/>
    <property type="match status" value="1"/>
</dbReference>
<sequence length="209" mass="23080">MTELLDDDPGTDLREVLWRVRTHMELPEGFRAEIIEADEDSGCIEVSHTGPHAHARVADRLRNAMDAHLGDGPYAVRFGIDIVDSRHVWCPDAVIALEDDVENGTCEYGLAASEVPLVAEVVAPGHEERERDRVRKRRAYARAGIPVYVLIDDYDLRGTVSVFTVPRPDKADYAAEHRVPYGMDVEVPEGPAKGFVIGEAITGPPRDDG</sequence>